<name>A0A3E1NW59_9BACT</name>
<accession>A0A3E1NW59</accession>
<dbReference type="Proteomes" id="UP000261174">
    <property type="component" value="Unassembled WGS sequence"/>
</dbReference>
<protein>
    <submittedName>
        <fullName evidence="1">Uncharacterized protein</fullName>
    </submittedName>
</protein>
<dbReference type="RefSeq" id="WP_116856255.1">
    <property type="nucleotide sequence ID" value="NZ_QTJV01000010.1"/>
</dbReference>
<evidence type="ECO:0000313" key="2">
    <source>
        <dbReference type="Proteomes" id="UP000261174"/>
    </source>
</evidence>
<sequence length="250" mass="28573">MRSIMIFIILGFVTVKSFCQINEAKLKNLKEKYTWGSIYITYISFINLRSILKDDQKLHYIQGQYTQSSIATLQAFLSRYKSAGSSESIAFIEIDLNRIEAGYKSPNDIGGEITTIPWSKEDVVEIADLCDKQLTAFTYLNNTLSAINGDSIPLSIALFRVNNLKDSAYISTEAYYIVAKSFRALVSEKAALMPQYPINERAAFKRFEKEFDQNDLMIMSNEPFKENILELKKGVNKYLILNNKPESLKF</sequence>
<dbReference type="AlphaFoldDB" id="A0A3E1NW59"/>
<organism evidence="1 2">
    <name type="scientific">Chitinophaga silvisoli</name>
    <dbReference type="NCBI Taxonomy" id="2291814"/>
    <lineage>
        <taxon>Bacteria</taxon>
        <taxon>Pseudomonadati</taxon>
        <taxon>Bacteroidota</taxon>
        <taxon>Chitinophagia</taxon>
        <taxon>Chitinophagales</taxon>
        <taxon>Chitinophagaceae</taxon>
        <taxon>Chitinophaga</taxon>
    </lineage>
</organism>
<comment type="caution">
    <text evidence="1">The sequence shown here is derived from an EMBL/GenBank/DDBJ whole genome shotgun (WGS) entry which is preliminary data.</text>
</comment>
<keyword evidence="2" id="KW-1185">Reference proteome</keyword>
<evidence type="ECO:0000313" key="1">
    <source>
        <dbReference type="EMBL" id="RFM32170.1"/>
    </source>
</evidence>
<proteinExistence type="predicted"/>
<dbReference type="EMBL" id="QTJV01000010">
    <property type="protein sequence ID" value="RFM32170.1"/>
    <property type="molecule type" value="Genomic_DNA"/>
</dbReference>
<reference evidence="1 2" key="1">
    <citation type="submission" date="2018-08" db="EMBL/GenBank/DDBJ databases">
        <title>Chitinophaga sp. K20C18050901, a novel bacterium isolated from forest soil.</title>
        <authorList>
            <person name="Wang C."/>
        </authorList>
    </citation>
    <scope>NUCLEOTIDE SEQUENCE [LARGE SCALE GENOMIC DNA]</scope>
    <source>
        <strain evidence="1 2">K20C18050901</strain>
    </source>
</reference>
<gene>
    <name evidence="1" type="ORF">DXN04_25640</name>
</gene>